<dbReference type="Proteomes" id="UP001283361">
    <property type="component" value="Unassembled WGS sequence"/>
</dbReference>
<comment type="caution">
    <text evidence="1">The sequence shown here is derived from an EMBL/GenBank/DDBJ whole genome shotgun (WGS) entry which is preliminary data.</text>
</comment>
<protein>
    <submittedName>
        <fullName evidence="1">Uncharacterized protein</fullName>
    </submittedName>
</protein>
<evidence type="ECO:0000313" key="1">
    <source>
        <dbReference type="EMBL" id="KAK3770740.1"/>
    </source>
</evidence>
<sequence length="68" mass="8024">MYSSGYSRYSEPLRILESRRRSEQHHVGDFVLYSPSDIAHKMNSARRCKFVLSSSQPDGGFSTRRRWR</sequence>
<dbReference type="AlphaFoldDB" id="A0AAE0ZKA9"/>
<accession>A0AAE0ZKA9</accession>
<keyword evidence="2" id="KW-1185">Reference proteome</keyword>
<name>A0AAE0ZKA9_9GAST</name>
<proteinExistence type="predicted"/>
<organism evidence="1 2">
    <name type="scientific">Elysia crispata</name>
    <name type="common">lettuce slug</name>
    <dbReference type="NCBI Taxonomy" id="231223"/>
    <lineage>
        <taxon>Eukaryota</taxon>
        <taxon>Metazoa</taxon>
        <taxon>Spiralia</taxon>
        <taxon>Lophotrochozoa</taxon>
        <taxon>Mollusca</taxon>
        <taxon>Gastropoda</taxon>
        <taxon>Heterobranchia</taxon>
        <taxon>Euthyneura</taxon>
        <taxon>Panpulmonata</taxon>
        <taxon>Sacoglossa</taxon>
        <taxon>Placobranchoidea</taxon>
        <taxon>Plakobranchidae</taxon>
        <taxon>Elysia</taxon>
    </lineage>
</organism>
<gene>
    <name evidence="1" type="ORF">RRG08_058578</name>
</gene>
<reference evidence="1" key="1">
    <citation type="journal article" date="2023" name="G3 (Bethesda)">
        <title>A reference genome for the long-term kleptoplast-retaining sea slug Elysia crispata morphotype clarki.</title>
        <authorList>
            <person name="Eastman K.E."/>
            <person name="Pendleton A.L."/>
            <person name="Shaikh M.A."/>
            <person name="Suttiyut T."/>
            <person name="Ogas R."/>
            <person name="Tomko P."/>
            <person name="Gavelis G."/>
            <person name="Widhalm J.R."/>
            <person name="Wisecaver J.H."/>
        </authorList>
    </citation>
    <scope>NUCLEOTIDE SEQUENCE</scope>
    <source>
        <strain evidence="1">ECLA1</strain>
    </source>
</reference>
<evidence type="ECO:0000313" key="2">
    <source>
        <dbReference type="Proteomes" id="UP001283361"/>
    </source>
</evidence>
<dbReference type="EMBL" id="JAWDGP010003787">
    <property type="protein sequence ID" value="KAK3770740.1"/>
    <property type="molecule type" value="Genomic_DNA"/>
</dbReference>